<comment type="function">
    <text evidence="7">This protein is part of the stalk that links CF(0) to CF(1). It either transmits conformational changes from CF(0) to CF(1) or is implicated in proton conduction.</text>
</comment>
<dbReference type="PROSITE" id="PS00389">
    <property type="entry name" value="ATPASE_DELTA"/>
    <property type="match status" value="1"/>
</dbReference>
<dbReference type="NCBIfam" id="TIGR01145">
    <property type="entry name" value="ATP_synt_delta"/>
    <property type="match status" value="1"/>
</dbReference>
<dbReference type="PRINTS" id="PR00125">
    <property type="entry name" value="ATPASEDELTA"/>
</dbReference>
<dbReference type="STRING" id="1379870.SD10_17265"/>
<dbReference type="InterPro" id="IPR020781">
    <property type="entry name" value="ATPase_OSCP/d_CS"/>
</dbReference>
<dbReference type="PATRIC" id="fig|1379870.5.peg.3745"/>
<evidence type="ECO:0000313" key="8">
    <source>
        <dbReference type="EMBL" id="AKD56399.1"/>
    </source>
</evidence>
<dbReference type="GO" id="GO:0046933">
    <property type="term" value="F:proton-transporting ATP synthase activity, rotational mechanism"/>
    <property type="evidence" value="ECO:0007669"/>
    <property type="project" value="UniProtKB-UniRule"/>
</dbReference>
<dbReference type="OrthoDB" id="9802471at2"/>
<comment type="subcellular location">
    <subcellularLocation>
        <location evidence="7">Cell membrane</location>
        <topology evidence="7">Peripheral membrane protein</topology>
    </subcellularLocation>
    <subcellularLocation>
        <location evidence="1">Membrane</location>
    </subcellularLocation>
</comment>
<keyword evidence="9" id="KW-1185">Reference proteome</keyword>
<dbReference type="HAMAP" id="MF_01416">
    <property type="entry name" value="ATP_synth_delta_bact"/>
    <property type="match status" value="1"/>
</dbReference>
<evidence type="ECO:0000256" key="7">
    <source>
        <dbReference type="HAMAP-Rule" id="MF_01416"/>
    </source>
</evidence>
<dbReference type="RefSeq" id="WP_046575416.1">
    <property type="nucleotide sequence ID" value="NZ_CP010429.1"/>
</dbReference>
<keyword evidence="6 7" id="KW-0066">ATP synthesis</keyword>
<dbReference type="SUPFAM" id="SSF47928">
    <property type="entry name" value="N-terminal domain of the delta subunit of the F1F0-ATP synthase"/>
    <property type="match status" value="1"/>
</dbReference>
<dbReference type="KEGG" id="srd:SD10_17265"/>
<comment type="similarity">
    <text evidence="7">Belongs to the ATPase delta chain family.</text>
</comment>
<name>A0A0E3ZXU0_9BACT</name>
<evidence type="ECO:0000256" key="5">
    <source>
        <dbReference type="ARBA" id="ARBA00023136"/>
    </source>
</evidence>
<reference evidence="8 9" key="1">
    <citation type="journal article" date="2014" name="Curr. Microbiol.">
        <title>Spirosoma radiotolerans sp. nov., a gamma-radiation-resistant bacterium isolated from gamma ray-irradiated soil.</title>
        <authorList>
            <person name="Lee J.J."/>
            <person name="Srinivasan S."/>
            <person name="Lim S."/>
            <person name="Joe M."/>
            <person name="Im S."/>
            <person name="Bae S.I."/>
            <person name="Park K.R."/>
            <person name="Han J.H."/>
            <person name="Park S.H."/>
            <person name="Joo B.M."/>
            <person name="Park S.J."/>
            <person name="Kim M.K."/>
        </authorList>
    </citation>
    <scope>NUCLEOTIDE SEQUENCE [LARGE SCALE GENOMIC DNA]</scope>
    <source>
        <strain evidence="8 9">DG5A</strain>
    </source>
</reference>
<keyword evidence="4 7" id="KW-0406">Ion transport</keyword>
<dbReference type="Gene3D" id="1.10.520.20">
    <property type="entry name" value="N-terminal domain of the delta subunit of the F1F0-ATP synthase"/>
    <property type="match status" value="1"/>
</dbReference>
<keyword evidence="3 7" id="KW-0375">Hydrogen ion transport</keyword>
<sequence length="179" mass="20244">MAIDTVAARYAKSLLDLAQEQGLTETMYKDMQFFKNTVDQSRPLMLMLKNPIVRAEKKSAVIKAAFTNRVNPVTMAFFEIIAKKNREGIMDAVAEQFIKQYNKLKSIERATVITTVPLTAPQREKFKAMVLQSTGGKLVELEEKLDSNLIGGYVLRLGDRQVDGSIRSQLNDLRLKFLN</sequence>
<keyword evidence="7" id="KW-1003">Cell membrane</keyword>
<keyword evidence="5 7" id="KW-0472">Membrane</keyword>
<protein>
    <recommendedName>
        <fullName evidence="7">ATP synthase subunit delta</fullName>
    </recommendedName>
    <alternativeName>
        <fullName evidence="7">ATP synthase F(1) sector subunit delta</fullName>
    </alternativeName>
    <alternativeName>
        <fullName evidence="7">F-type ATPase subunit delta</fullName>
        <shortName evidence="7">F-ATPase subunit delta</shortName>
    </alternativeName>
</protein>
<gene>
    <name evidence="7" type="primary">atpH</name>
    <name evidence="8" type="ORF">SD10_17265</name>
</gene>
<keyword evidence="7" id="KW-0139">CF(1)</keyword>
<organism evidence="8 9">
    <name type="scientific">Spirosoma radiotolerans</name>
    <dbReference type="NCBI Taxonomy" id="1379870"/>
    <lineage>
        <taxon>Bacteria</taxon>
        <taxon>Pseudomonadati</taxon>
        <taxon>Bacteroidota</taxon>
        <taxon>Cytophagia</taxon>
        <taxon>Cytophagales</taxon>
        <taxon>Cytophagaceae</taxon>
        <taxon>Spirosoma</taxon>
    </lineage>
</organism>
<dbReference type="HOGENOM" id="CLU_085114_4_1_10"/>
<accession>A0A0E3ZXU0</accession>
<dbReference type="InterPro" id="IPR000711">
    <property type="entry name" value="ATPase_OSCP/dsu"/>
</dbReference>
<proteinExistence type="inferred from homology"/>
<evidence type="ECO:0000256" key="3">
    <source>
        <dbReference type="ARBA" id="ARBA00022781"/>
    </source>
</evidence>
<dbReference type="GO" id="GO:0045259">
    <property type="term" value="C:proton-transporting ATP synthase complex"/>
    <property type="evidence" value="ECO:0007669"/>
    <property type="project" value="UniProtKB-KW"/>
</dbReference>
<dbReference type="Proteomes" id="UP000033054">
    <property type="component" value="Chromosome"/>
</dbReference>
<comment type="function">
    <text evidence="7">F(1)F(0) ATP synthase produces ATP from ADP in the presence of a proton or sodium gradient. F-type ATPases consist of two structural domains, F(1) containing the extramembraneous catalytic core and F(0) containing the membrane proton channel, linked together by a central stalk and a peripheral stalk. During catalysis, ATP synthesis in the catalytic domain of F(1) is coupled via a rotary mechanism of the central stalk subunits to proton translocation.</text>
</comment>
<dbReference type="Pfam" id="PF00213">
    <property type="entry name" value="OSCP"/>
    <property type="match status" value="1"/>
</dbReference>
<evidence type="ECO:0000256" key="6">
    <source>
        <dbReference type="ARBA" id="ARBA00023310"/>
    </source>
</evidence>
<dbReference type="InterPro" id="IPR026015">
    <property type="entry name" value="ATP_synth_OSCP/delta_N_sf"/>
</dbReference>
<evidence type="ECO:0000313" key="9">
    <source>
        <dbReference type="Proteomes" id="UP000033054"/>
    </source>
</evidence>
<evidence type="ECO:0000256" key="2">
    <source>
        <dbReference type="ARBA" id="ARBA00022448"/>
    </source>
</evidence>
<dbReference type="GO" id="GO:0005886">
    <property type="term" value="C:plasma membrane"/>
    <property type="evidence" value="ECO:0007669"/>
    <property type="project" value="UniProtKB-SubCell"/>
</dbReference>
<keyword evidence="2 7" id="KW-0813">Transport</keyword>
<evidence type="ECO:0000256" key="1">
    <source>
        <dbReference type="ARBA" id="ARBA00004370"/>
    </source>
</evidence>
<dbReference type="PANTHER" id="PTHR11910">
    <property type="entry name" value="ATP SYNTHASE DELTA CHAIN"/>
    <property type="match status" value="1"/>
</dbReference>
<dbReference type="EMBL" id="CP010429">
    <property type="protein sequence ID" value="AKD56399.1"/>
    <property type="molecule type" value="Genomic_DNA"/>
</dbReference>
<dbReference type="AlphaFoldDB" id="A0A0E3ZXU0"/>
<evidence type="ECO:0000256" key="4">
    <source>
        <dbReference type="ARBA" id="ARBA00023065"/>
    </source>
</evidence>